<dbReference type="Gene3D" id="3.40.50.1980">
    <property type="entry name" value="Nitrogenase molybdenum iron protein domain"/>
    <property type="match status" value="2"/>
</dbReference>
<keyword evidence="1" id="KW-0732">Signal</keyword>
<gene>
    <name evidence="3" type="ORF">AHMF7616_00344</name>
</gene>
<reference evidence="3 4" key="1">
    <citation type="submission" date="2018-04" db="EMBL/GenBank/DDBJ databases">
        <title>Adhaeribacter sp. HMF7616 genome sequencing and assembly.</title>
        <authorList>
            <person name="Kang H."/>
            <person name="Kang J."/>
            <person name="Cha I."/>
            <person name="Kim H."/>
            <person name="Joh K."/>
        </authorList>
    </citation>
    <scope>NUCLEOTIDE SEQUENCE [LARGE SCALE GENOMIC DNA]</scope>
    <source>
        <strain evidence="3 4">HMF7616</strain>
    </source>
</reference>
<sequence length="311" mass="35526">MGQLLFRANFNLCWLEFLIFIVSFGVTSCQAGGEKKQLISGVEFIAVTDDLGRNLKIPRYPKRVMALAPSTTEMLFAVCDESQIIARTQNCDFPARAKSKPVVNNYPMDYETLVKLKPDLIFTVHGITPPEVAARIQELGIPVYFQTFEKIEDIFDRLQDIGRIVHRDAYAQFYSDSLKQQLKTITARKLKQVPKLKVLAITWNDPIYVYGRNTLFTDKLRLIGADNAVPEKMAQPYPALTREYILKINPDVIIGGTFGKMDSTFFKQYPELKRITAYQTQRIYAATDDLMSRPSPRVVESVRELQSIIRP</sequence>
<dbReference type="InterPro" id="IPR054828">
    <property type="entry name" value="Vit_B12_bind_prot"/>
</dbReference>
<dbReference type="SUPFAM" id="SSF53807">
    <property type="entry name" value="Helical backbone' metal receptor"/>
    <property type="match status" value="1"/>
</dbReference>
<dbReference type="InterPro" id="IPR050902">
    <property type="entry name" value="ABC_Transporter_SBP"/>
</dbReference>
<name>A0A369QA33_9BACT</name>
<dbReference type="NCBIfam" id="NF038402">
    <property type="entry name" value="TroA_like"/>
    <property type="match status" value="1"/>
</dbReference>
<keyword evidence="4" id="KW-1185">Reference proteome</keyword>
<dbReference type="InterPro" id="IPR002491">
    <property type="entry name" value="ABC_transptr_periplasmic_BD"/>
</dbReference>
<feature type="domain" description="Fe/B12 periplasmic-binding" evidence="2">
    <location>
        <begin position="63"/>
        <end position="311"/>
    </location>
</feature>
<comment type="caution">
    <text evidence="3">The sequence shown here is derived from an EMBL/GenBank/DDBJ whole genome shotgun (WGS) entry which is preliminary data.</text>
</comment>
<evidence type="ECO:0000259" key="2">
    <source>
        <dbReference type="PROSITE" id="PS50983"/>
    </source>
</evidence>
<dbReference type="Pfam" id="PF01497">
    <property type="entry name" value="Peripla_BP_2"/>
    <property type="match status" value="1"/>
</dbReference>
<accession>A0A369QA33</accession>
<dbReference type="OrthoDB" id="9816357at2"/>
<dbReference type="GO" id="GO:0071281">
    <property type="term" value="P:cellular response to iron ion"/>
    <property type="evidence" value="ECO:0007669"/>
    <property type="project" value="TreeGrafter"/>
</dbReference>
<dbReference type="EMBL" id="QASA01000001">
    <property type="protein sequence ID" value="RDC61761.1"/>
    <property type="molecule type" value="Genomic_DNA"/>
</dbReference>
<evidence type="ECO:0000313" key="4">
    <source>
        <dbReference type="Proteomes" id="UP000253919"/>
    </source>
</evidence>
<protein>
    <recommendedName>
        <fullName evidence="2">Fe/B12 periplasmic-binding domain-containing protein</fullName>
    </recommendedName>
</protein>
<organism evidence="3 4">
    <name type="scientific">Adhaeribacter pallidiroseus</name>
    <dbReference type="NCBI Taxonomy" id="2072847"/>
    <lineage>
        <taxon>Bacteria</taxon>
        <taxon>Pseudomonadati</taxon>
        <taxon>Bacteroidota</taxon>
        <taxon>Cytophagia</taxon>
        <taxon>Cytophagales</taxon>
        <taxon>Hymenobacteraceae</taxon>
        <taxon>Adhaeribacter</taxon>
    </lineage>
</organism>
<dbReference type="AlphaFoldDB" id="A0A369QA33"/>
<evidence type="ECO:0000256" key="1">
    <source>
        <dbReference type="ARBA" id="ARBA00022729"/>
    </source>
</evidence>
<dbReference type="Proteomes" id="UP000253919">
    <property type="component" value="Unassembled WGS sequence"/>
</dbReference>
<dbReference type="PANTHER" id="PTHR30535:SF34">
    <property type="entry name" value="MOLYBDATE-BINDING PROTEIN MOLA"/>
    <property type="match status" value="1"/>
</dbReference>
<proteinExistence type="predicted"/>
<dbReference type="PROSITE" id="PS50983">
    <property type="entry name" value="FE_B12_PBP"/>
    <property type="match status" value="1"/>
</dbReference>
<evidence type="ECO:0000313" key="3">
    <source>
        <dbReference type="EMBL" id="RDC61761.1"/>
    </source>
</evidence>
<dbReference type="PROSITE" id="PS51257">
    <property type="entry name" value="PROKAR_LIPOPROTEIN"/>
    <property type="match status" value="1"/>
</dbReference>
<dbReference type="PANTHER" id="PTHR30535">
    <property type="entry name" value="VITAMIN B12-BINDING PROTEIN"/>
    <property type="match status" value="1"/>
</dbReference>